<feature type="chain" id="PRO_5020634730" description="Tail specific protease domain-containing protein" evidence="1">
    <location>
        <begin position="26"/>
        <end position="598"/>
    </location>
</feature>
<keyword evidence="1" id="KW-0732">Signal</keyword>
<comment type="caution">
    <text evidence="3">The sequence shown here is derived from an EMBL/GenBank/DDBJ whole genome shotgun (WGS) entry which is preliminary data.</text>
</comment>
<dbReference type="GO" id="GO:0008236">
    <property type="term" value="F:serine-type peptidase activity"/>
    <property type="evidence" value="ECO:0007669"/>
    <property type="project" value="InterPro"/>
</dbReference>
<proteinExistence type="predicted"/>
<accession>A0A4U1CCS5</accession>
<feature type="domain" description="Tail specific protease" evidence="2">
    <location>
        <begin position="417"/>
        <end position="570"/>
    </location>
</feature>
<dbReference type="RefSeq" id="WP_136844282.1">
    <property type="nucleotide sequence ID" value="NZ_SWBR01000007.1"/>
</dbReference>
<organism evidence="3 4">
    <name type="scientific">Pedobacter polaris</name>
    <dbReference type="NCBI Taxonomy" id="2571273"/>
    <lineage>
        <taxon>Bacteria</taxon>
        <taxon>Pseudomonadati</taxon>
        <taxon>Bacteroidota</taxon>
        <taxon>Sphingobacteriia</taxon>
        <taxon>Sphingobacteriales</taxon>
        <taxon>Sphingobacteriaceae</taxon>
        <taxon>Pedobacter</taxon>
    </lineage>
</organism>
<dbReference type="Pfam" id="PF03572">
    <property type="entry name" value="Peptidase_S41"/>
    <property type="match status" value="1"/>
</dbReference>
<dbReference type="InterPro" id="IPR036034">
    <property type="entry name" value="PDZ_sf"/>
</dbReference>
<dbReference type="AlphaFoldDB" id="A0A4U1CCS5"/>
<evidence type="ECO:0000313" key="4">
    <source>
        <dbReference type="Proteomes" id="UP000309488"/>
    </source>
</evidence>
<dbReference type="GO" id="GO:0006508">
    <property type="term" value="P:proteolysis"/>
    <property type="evidence" value="ECO:0007669"/>
    <property type="project" value="InterPro"/>
</dbReference>
<evidence type="ECO:0000259" key="2">
    <source>
        <dbReference type="Pfam" id="PF03572"/>
    </source>
</evidence>
<keyword evidence="4" id="KW-1185">Reference proteome</keyword>
<reference evidence="3 4" key="1">
    <citation type="submission" date="2019-04" db="EMBL/GenBank/DDBJ databases">
        <title>Pedobacter sp. RP-3-22 sp. nov., isolated from Arctic soil.</title>
        <authorList>
            <person name="Dahal R.H."/>
            <person name="Kim D.-U."/>
        </authorList>
    </citation>
    <scope>NUCLEOTIDE SEQUENCE [LARGE SCALE GENOMIC DNA]</scope>
    <source>
        <strain evidence="3 4">RP-3-22</strain>
    </source>
</reference>
<dbReference type="Gene3D" id="2.30.42.10">
    <property type="match status" value="1"/>
</dbReference>
<dbReference type="Gene3D" id="3.90.226.10">
    <property type="entry name" value="2-enoyl-CoA Hydratase, Chain A, domain 1"/>
    <property type="match status" value="1"/>
</dbReference>
<dbReference type="Proteomes" id="UP000309488">
    <property type="component" value="Unassembled WGS sequence"/>
</dbReference>
<evidence type="ECO:0000313" key="3">
    <source>
        <dbReference type="EMBL" id="TKC04628.1"/>
    </source>
</evidence>
<feature type="signal peptide" evidence="1">
    <location>
        <begin position="1"/>
        <end position="25"/>
    </location>
</feature>
<dbReference type="SUPFAM" id="SSF50156">
    <property type="entry name" value="PDZ domain-like"/>
    <property type="match status" value="1"/>
</dbReference>
<dbReference type="InterPro" id="IPR005151">
    <property type="entry name" value="Tail-specific_protease"/>
</dbReference>
<protein>
    <recommendedName>
        <fullName evidence="2">Tail specific protease domain-containing protein</fullName>
    </recommendedName>
</protein>
<dbReference type="SUPFAM" id="SSF52096">
    <property type="entry name" value="ClpP/crotonase"/>
    <property type="match status" value="1"/>
</dbReference>
<dbReference type="EMBL" id="SWBR01000007">
    <property type="protein sequence ID" value="TKC04628.1"/>
    <property type="molecule type" value="Genomic_DNA"/>
</dbReference>
<evidence type="ECO:0000256" key="1">
    <source>
        <dbReference type="SAM" id="SignalP"/>
    </source>
</evidence>
<dbReference type="OrthoDB" id="5379939at2"/>
<dbReference type="InterPro" id="IPR029045">
    <property type="entry name" value="ClpP/crotonase-like_dom_sf"/>
</dbReference>
<gene>
    <name evidence="3" type="ORF">FA048_19395</name>
</gene>
<sequence>MRKFILKTISSLIIISYLGLPTCLANETQQTLAQNKNIESFIKVWGIVKYRSPISIAGKFDADKVFLTNIEQIKNADQKEFNRLVLQILVKADSGVVNSHNKTKPKLINIDILTKNVDYKWINDNQYSRELKSKLKLLANTLNQTEEHHYINKVSYESVILNEPAYVDYNTFNDETINLLALAKSWCAIEYLFAYKYKMDKNNLQILTEMVPVFRKINARASYERAVLMLENKLNDTHASGFLNQIKSKATVFKIGQYPPFDYQCFESGILVKAFFSDSLEKFASLKKGDLIVEINKIKIKDWLNKRMELLPASNMAVKYRLLSFDWSGNAYAFYDLQDAVLNVKVLRKGKLLFLKIDMLNLQRKNSLEIINQYIKKNVQLDDKIKPYEDLGDSIAIIRGGYFFNKDLPQNEAEELDFSKKLKSKKALIFDMRKYPNGGLFYYFIPMALGKTSFEFARYYQANLKDPGTFYRLTGMEIYLSKDLKHDDHPYKGKIIILTNENTQSRGEWYSMLLRQLNKNTTVIGSQTAGTDGDLKLLNIPGGYQFVFTGNGIFYPDGKETQRIGIVPDILYQPSFDDILDPTDAQLKRAEKYINEGK</sequence>
<name>A0A4U1CCS5_9SPHI</name>